<name>Q759F0_EREGS</name>
<proteinExistence type="inferred from homology"/>
<keyword evidence="8" id="KW-0961">Cell wall biogenesis/degradation</keyword>
<dbReference type="Gene3D" id="2.160.20.10">
    <property type="entry name" value="Single-stranded right-handed beta-helix, Pectin lyase-like"/>
    <property type="match status" value="1"/>
</dbReference>
<evidence type="ECO:0000256" key="3">
    <source>
        <dbReference type="ARBA" id="ARBA00022729"/>
    </source>
</evidence>
<dbReference type="OrthoDB" id="1546079at2759"/>
<evidence type="ECO:0000256" key="4">
    <source>
        <dbReference type="ARBA" id="ARBA00022737"/>
    </source>
</evidence>
<protein>
    <recommendedName>
        <fullName evidence="2">endo-polygalacturonase</fullName>
        <ecNumber evidence="2">3.2.1.15</ecNumber>
    </recommendedName>
</protein>
<evidence type="ECO:0000256" key="5">
    <source>
        <dbReference type="ARBA" id="ARBA00022801"/>
    </source>
</evidence>
<keyword evidence="13" id="KW-1185">Reference proteome</keyword>
<accession>Q759F0</accession>
<dbReference type="STRING" id="284811.Q759F0"/>
<reference evidence="13" key="2">
    <citation type="journal article" date="2013" name="G3 (Bethesda)">
        <title>Genomes of Ashbya fungi isolated from insects reveal four mating-type loci, numerous translocations, lack of transposons, and distinct gene duplications.</title>
        <authorList>
            <person name="Dietrich F.S."/>
            <person name="Voegeli S."/>
            <person name="Kuo S."/>
            <person name="Philippsen P."/>
        </authorList>
    </citation>
    <scope>GENOME REANNOTATION</scope>
    <source>
        <strain evidence="13">ATCC 10895 / CBS 109.51 / FGSC 9923 / NRRL Y-1056</strain>
    </source>
</reference>
<evidence type="ECO:0000256" key="11">
    <source>
        <dbReference type="RuleBase" id="RU361169"/>
    </source>
</evidence>
<dbReference type="Pfam" id="PF00295">
    <property type="entry name" value="Glyco_hydro_28"/>
    <property type="match status" value="1"/>
</dbReference>
<dbReference type="SMART" id="SM00710">
    <property type="entry name" value="PbH1"/>
    <property type="match status" value="5"/>
</dbReference>
<organism evidence="12 13">
    <name type="scientific">Eremothecium gossypii (strain ATCC 10895 / CBS 109.51 / FGSC 9923 / NRRL Y-1056)</name>
    <name type="common">Yeast</name>
    <name type="synonym">Ashbya gossypii</name>
    <dbReference type="NCBI Taxonomy" id="284811"/>
    <lineage>
        <taxon>Eukaryota</taxon>
        <taxon>Fungi</taxon>
        <taxon>Dikarya</taxon>
        <taxon>Ascomycota</taxon>
        <taxon>Saccharomycotina</taxon>
        <taxon>Saccharomycetes</taxon>
        <taxon>Saccharomycetales</taxon>
        <taxon>Saccharomycetaceae</taxon>
        <taxon>Eremothecium</taxon>
    </lineage>
</organism>
<evidence type="ECO:0000256" key="7">
    <source>
        <dbReference type="ARBA" id="ARBA00023295"/>
    </source>
</evidence>
<comment type="similarity">
    <text evidence="1 11">Belongs to the glycosyl hydrolase 28 family.</text>
</comment>
<dbReference type="GO" id="GO:0004650">
    <property type="term" value="F:polygalacturonase activity"/>
    <property type="evidence" value="ECO:0000318"/>
    <property type="project" value="GO_Central"/>
</dbReference>
<evidence type="ECO:0000256" key="2">
    <source>
        <dbReference type="ARBA" id="ARBA00012736"/>
    </source>
</evidence>
<reference evidence="12 13" key="1">
    <citation type="journal article" date="2004" name="Science">
        <title>The Ashbya gossypii genome as a tool for mapping the ancient Saccharomyces cerevisiae genome.</title>
        <authorList>
            <person name="Dietrich F.S."/>
            <person name="Voegeli S."/>
            <person name="Brachat S."/>
            <person name="Lerch A."/>
            <person name="Gates K."/>
            <person name="Steiner S."/>
            <person name="Mohr C."/>
            <person name="Pohlmann R."/>
            <person name="Luedi P."/>
            <person name="Choi S."/>
            <person name="Wing R.A."/>
            <person name="Flavier A."/>
            <person name="Gaffney T.D."/>
            <person name="Philippsen P."/>
        </authorList>
    </citation>
    <scope>NUCLEOTIDE SEQUENCE [LARGE SCALE GENOMIC DNA]</scope>
    <source>
        <strain evidence="13">ATCC 10895 / CBS 109.51 / FGSC 9923 / NRRL Y-1056</strain>
    </source>
</reference>
<evidence type="ECO:0000313" key="13">
    <source>
        <dbReference type="Proteomes" id="UP000000591"/>
    </source>
</evidence>
<dbReference type="AlphaFoldDB" id="Q759F0"/>
<dbReference type="InterPro" id="IPR006626">
    <property type="entry name" value="PbH1"/>
</dbReference>
<dbReference type="OMA" id="GENIWFT"/>
<evidence type="ECO:0000313" key="12">
    <source>
        <dbReference type="EMBL" id="AAS52247.1"/>
    </source>
</evidence>
<dbReference type="RefSeq" id="NP_984423.1">
    <property type="nucleotide sequence ID" value="NM_209776.1"/>
</dbReference>
<dbReference type="InParanoid" id="Q759F0"/>
<evidence type="ECO:0000256" key="8">
    <source>
        <dbReference type="ARBA" id="ARBA00023316"/>
    </source>
</evidence>
<evidence type="ECO:0000256" key="1">
    <source>
        <dbReference type="ARBA" id="ARBA00008834"/>
    </source>
</evidence>
<feature type="active site" evidence="10">
    <location>
        <position position="232"/>
    </location>
</feature>
<keyword evidence="7 11" id="KW-0326">Glycosidase</keyword>
<evidence type="ECO:0000256" key="9">
    <source>
        <dbReference type="ARBA" id="ARBA00034074"/>
    </source>
</evidence>
<keyword evidence="3" id="KW-0732">Signal</keyword>
<sequence length="368" mass="39180">MSCLFPLKASDIQMLFSTLVSTAALIGGATAATVNGACVLTGKDLNKVAEVKKCTNIVIKDFTVPAGKALDLYGLRDGTTVTFAGKVTMDYAKWAGPVFLLGGKDIHVTGAPGHVLEGEGQKWWNGAGDPKNEKPKFMRFKMTGKSVVEKLNVHNTPKMAFSVNNCHGLTIRNNVFDNRAGDGKAKNTDAFDVGSSTNILIHDNKIWNQDDCLAVNSGDQIRFLHNFCSGGHGISIGSVGHKKGDSVTNFLAQDNQVVESDNGLRIKTFVGAIGKVDNIKFINNKVKNIRKFAIVIQGDYKDGTTTGTPTGGCPITNLEVRGNTGNTVGKGSKLKILVKNASKWTFADNNILGKTFPGCSGAPNGIKC</sequence>
<dbReference type="Proteomes" id="UP000000591">
    <property type="component" value="Chromosome IV"/>
</dbReference>
<dbReference type="PROSITE" id="PS00502">
    <property type="entry name" value="POLYGALACTURONASE"/>
    <property type="match status" value="1"/>
</dbReference>
<dbReference type="SUPFAM" id="SSF51126">
    <property type="entry name" value="Pectin lyase-like"/>
    <property type="match status" value="1"/>
</dbReference>
<dbReference type="InterPro" id="IPR000743">
    <property type="entry name" value="Glyco_hydro_28"/>
</dbReference>
<dbReference type="InterPro" id="IPR011050">
    <property type="entry name" value="Pectin_lyase_fold/virulence"/>
</dbReference>
<dbReference type="GO" id="GO:0045490">
    <property type="term" value="P:pectin catabolic process"/>
    <property type="evidence" value="ECO:0000318"/>
    <property type="project" value="GO_Central"/>
</dbReference>
<dbReference type="PANTHER" id="PTHR31884">
    <property type="entry name" value="POLYGALACTURONASE"/>
    <property type="match status" value="1"/>
</dbReference>
<evidence type="ECO:0000256" key="10">
    <source>
        <dbReference type="PROSITE-ProRule" id="PRU10052"/>
    </source>
</evidence>
<dbReference type="FunFam" id="2.160.20.10:FF:000002">
    <property type="entry name" value="Endopolygalacturonase D"/>
    <property type="match status" value="1"/>
</dbReference>
<dbReference type="eggNOG" id="ENOG502QTAW">
    <property type="taxonomic scope" value="Eukaryota"/>
</dbReference>
<dbReference type="FunCoup" id="Q759F0">
    <property type="interactions" value="141"/>
</dbReference>
<dbReference type="CAZy" id="GH28">
    <property type="family name" value="Glycoside Hydrolase Family 28"/>
</dbReference>
<comment type="catalytic activity">
    <reaction evidence="9">
        <text>(1,4-alpha-D-galacturonosyl)n+m + H2O = (1,4-alpha-D-galacturonosyl)n + (1,4-alpha-D-galacturonosyl)m.</text>
        <dbReference type="EC" id="3.2.1.15"/>
    </reaction>
</comment>
<dbReference type="InterPro" id="IPR012334">
    <property type="entry name" value="Pectin_lyas_fold"/>
</dbReference>
<dbReference type="KEGG" id="ago:AGOS_ADR327W"/>
<dbReference type="GO" id="GO:0071555">
    <property type="term" value="P:cell wall organization"/>
    <property type="evidence" value="ECO:0007669"/>
    <property type="project" value="UniProtKB-KW"/>
</dbReference>
<dbReference type="HOGENOM" id="CLU_040116_0_0_1"/>
<keyword evidence="6" id="KW-1015">Disulfide bond</keyword>
<dbReference type="PANTHER" id="PTHR31884:SF1">
    <property type="entry name" value="POLYGALACTURONASE"/>
    <property type="match status" value="1"/>
</dbReference>
<gene>
    <name evidence="12" type="ORF">AGOS_ADR327W</name>
</gene>
<keyword evidence="5 11" id="KW-0378">Hydrolase</keyword>
<evidence type="ECO:0000256" key="6">
    <source>
        <dbReference type="ARBA" id="ARBA00023157"/>
    </source>
</evidence>
<dbReference type="InterPro" id="IPR050434">
    <property type="entry name" value="Glycosyl_hydrlase_28"/>
</dbReference>
<dbReference type="GO" id="GO:0005576">
    <property type="term" value="C:extracellular region"/>
    <property type="evidence" value="ECO:0000318"/>
    <property type="project" value="GO_Central"/>
</dbReference>
<dbReference type="EC" id="3.2.1.15" evidence="2"/>
<dbReference type="GeneID" id="4620589"/>
<dbReference type="EMBL" id="AE016817">
    <property type="protein sequence ID" value="AAS52247.1"/>
    <property type="molecule type" value="Genomic_DNA"/>
</dbReference>
<keyword evidence="4" id="KW-0677">Repeat</keyword>